<keyword evidence="1" id="KW-0813">Transport</keyword>
<keyword evidence="4 6" id="KW-0067">ATP-binding</keyword>
<keyword evidence="3" id="KW-0547">Nucleotide-binding</keyword>
<dbReference type="CDD" id="cd03216">
    <property type="entry name" value="ABC_Carb_Monos_I"/>
    <property type="match status" value="1"/>
</dbReference>
<dbReference type="InterPro" id="IPR003439">
    <property type="entry name" value="ABC_transporter-like_ATP-bd"/>
</dbReference>
<dbReference type="InterPro" id="IPR003593">
    <property type="entry name" value="AAA+_ATPase"/>
</dbReference>
<dbReference type="InterPro" id="IPR027417">
    <property type="entry name" value="P-loop_NTPase"/>
</dbReference>
<evidence type="ECO:0000256" key="3">
    <source>
        <dbReference type="ARBA" id="ARBA00022741"/>
    </source>
</evidence>
<dbReference type="EMBL" id="FUKR01000009">
    <property type="protein sequence ID" value="SJN19151.1"/>
    <property type="molecule type" value="Genomic_DNA"/>
</dbReference>
<dbReference type="PANTHER" id="PTHR43790:SF9">
    <property type="entry name" value="GALACTOFURANOSE TRANSPORTER ATP-BINDING PROTEIN YTFR"/>
    <property type="match status" value="1"/>
</dbReference>
<dbReference type="Gene3D" id="3.40.50.300">
    <property type="entry name" value="P-loop containing nucleotide triphosphate hydrolases"/>
    <property type="match status" value="2"/>
</dbReference>
<keyword evidence="2" id="KW-0677">Repeat</keyword>
<evidence type="ECO:0000256" key="1">
    <source>
        <dbReference type="ARBA" id="ARBA00022448"/>
    </source>
</evidence>
<evidence type="ECO:0000313" key="7">
    <source>
        <dbReference type="Proteomes" id="UP000196778"/>
    </source>
</evidence>
<evidence type="ECO:0000313" key="6">
    <source>
        <dbReference type="EMBL" id="SJN19151.1"/>
    </source>
</evidence>
<dbReference type="Pfam" id="PF00005">
    <property type="entry name" value="ABC_tran"/>
    <property type="match status" value="2"/>
</dbReference>
<dbReference type="PROSITE" id="PS00211">
    <property type="entry name" value="ABC_TRANSPORTER_1"/>
    <property type="match status" value="1"/>
</dbReference>
<dbReference type="SUPFAM" id="SSF52540">
    <property type="entry name" value="P-loop containing nucleoside triphosphate hydrolases"/>
    <property type="match status" value="2"/>
</dbReference>
<organism evidence="6 7">
    <name type="scientific">Mycetocola reblochoni REB411</name>
    <dbReference type="NCBI Taxonomy" id="1255698"/>
    <lineage>
        <taxon>Bacteria</taxon>
        <taxon>Bacillati</taxon>
        <taxon>Actinomycetota</taxon>
        <taxon>Actinomycetes</taxon>
        <taxon>Micrococcales</taxon>
        <taxon>Microbacteriaceae</taxon>
        <taxon>Mycetocola</taxon>
    </lineage>
</organism>
<reference evidence="7" key="1">
    <citation type="submission" date="2017-02" db="EMBL/GenBank/DDBJ databases">
        <authorList>
            <person name="Dridi B."/>
        </authorList>
    </citation>
    <scope>NUCLEOTIDE SEQUENCE [LARGE SCALE GENOMIC DNA]</scope>
    <source>
        <strain evidence="7">EB411</strain>
    </source>
</reference>
<evidence type="ECO:0000259" key="5">
    <source>
        <dbReference type="PROSITE" id="PS50893"/>
    </source>
</evidence>
<dbReference type="InterPro" id="IPR050107">
    <property type="entry name" value="ABC_carbohydrate_import_ATPase"/>
</dbReference>
<keyword evidence="7" id="KW-1185">Reference proteome</keyword>
<protein>
    <submittedName>
        <fullName evidence="6">Ribose ABC transport system, ATP-binding protein RbsA (TC 3.A.1.2.1)</fullName>
    </submittedName>
</protein>
<evidence type="ECO:0000256" key="4">
    <source>
        <dbReference type="ARBA" id="ARBA00022840"/>
    </source>
</evidence>
<dbReference type="PROSITE" id="PS50893">
    <property type="entry name" value="ABC_TRANSPORTER_2"/>
    <property type="match status" value="2"/>
</dbReference>
<dbReference type="InterPro" id="IPR017871">
    <property type="entry name" value="ABC_transporter-like_CS"/>
</dbReference>
<dbReference type="AlphaFoldDB" id="A0A1R4IH81"/>
<dbReference type="GO" id="GO:0005524">
    <property type="term" value="F:ATP binding"/>
    <property type="evidence" value="ECO:0007669"/>
    <property type="project" value="UniProtKB-KW"/>
</dbReference>
<dbReference type="PANTHER" id="PTHR43790">
    <property type="entry name" value="CARBOHYDRATE TRANSPORT ATP-BINDING PROTEIN MG119-RELATED"/>
    <property type="match status" value="1"/>
</dbReference>
<name>A0A1R4IH81_9MICO</name>
<dbReference type="CDD" id="cd03215">
    <property type="entry name" value="ABC_Carb_Monos_II"/>
    <property type="match status" value="1"/>
</dbReference>
<evidence type="ECO:0000256" key="2">
    <source>
        <dbReference type="ARBA" id="ARBA00022737"/>
    </source>
</evidence>
<dbReference type="Proteomes" id="UP000196778">
    <property type="component" value="Unassembled WGS sequence"/>
</dbReference>
<dbReference type="OrthoDB" id="39350at2"/>
<accession>A0A1R4IH81</accession>
<dbReference type="SMART" id="SM00382">
    <property type="entry name" value="AAA"/>
    <property type="match status" value="2"/>
</dbReference>
<feature type="domain" description="ABC transporter" evidence="5">
    <location>
        <begin position="252"/>
        <end position="497"/>
    </location>
</feature>
<dbReference type="RefSeq" id="WP_087135979.1">
    <property type="nucleotide sequence ID" value="NZ_FUKR01000009.1"/>
</dbReference>
<sequence>MNATADASGLRIRGLRKAYGAVLALRELDLDVERGSIHGLLGGNGSGKSTLAKIISGAVVPDAGVITLDGVAVTASRPADALANGIVITYQELSLLPSLSVRDNLVLGRIPGGVFRSRAETIALTDDALAAVGLGELDGETLVAELPQNVRYMLEFAKAILWRPRVLIVDEITSALYRDNVATVSETLRRLRDQGTAIIFIGHRMGEILDLCDRVSVLRNGRITAGFDAATTTEEELLTEMIGRPLAEARAASAVDVVADGPRVLRLRDFPTPAQPGTIDLDVHAGRVVGIAGLQGQGQRELLRALFGLHGSAHFELDGEDVTVRSPHSAVRRGIAYVSGDRGPEGTFAIRSLGENLTVTSDLVLRRRIARPKAVLESLGVRFARVGQPISSLSGGNQQKIVLGRWLATSPRLLLADDATKGVDVAARRELHRLLVDLAAEGAAVVFASSDEEELVEVVGTDPGSVIHVVYRGAVVRTLRGDEISVERVIEASLPVTSGRTPQ</sequence>
<feature type="domain" description="ABC transporter" evidence="5">
    <location>
        <begin position="10"/>
        <end position="245"/>
    </location>
</feature>
<proteinExistence type="predicted"/>
<gene>
    <name evidence="6" type="ORF">FM119_01780</name>
</gene>
<dbReference type="GO" id="GO:0016887">
    <property type="term" value="F:ATP hydrolysis activity"/>
    <property type="evidence" value="ECO:0007669"/>
    <property type="project" value="InterPro"/>
</dbReference>